<feature type="region of interest" description="Disordered" evidence="1">
    <location>
        <begin position="263"/>
        <end position="284"/>
    </location>
</feature>
<proteinExistence type="predicted"/>
<protein>
    <submittedName>
        <fullName evidence="2">Uncharacterized protein</fullName>
    </submittedName>
</protein>
<dbReference type="PANTHER" id="PTHR28653:SF1">
    <property type="entry name" value="ATPASE SWSAP1"/>
    <property type="match status" value="1"/>
</dbReference>
<dbReference type="InterPro" id="IPR027417">
    <property type="entry name" value="P-loop_NTPase"/>
</dbReference>
<name>A0A1Y1HWB4_KLENI</name>
<dbReference type="Proteomes" id="UP000054558">
    <property type="component" value="Unassembled WGS sequence"/>
</dbReference>
<dbReference type="AlphaFoldDB" id="A0A1Y1HWB4"/>
<accession>A0A1Y1HWB4</accession>
<organism evidence="2 3">
    <name type="scientific">Klebsormidium nitens</name>
    <name type="common">Green alga</name>
    <name type="synonym">Ulothrix nitens</name>
    <dbReference type="NCBI Taxonomy" id="105231"/>
    <lineage>
        <taxon>Eukaryota</taxon>
        <taxon>Viridiplantae</taxon>
        <taxon>Streptophyta</taxon>
        <taxon>Klebsormidiophyceae</taxon>
        <taxon>Klebsormidiales</taxon>
        <taxon>Klebsormidiaceae</taxon>
        <taxon>Klebsormidium</taxon>
    </lineage>
</organism>
<reference evidence="2 3" key="1">
    <citation type="journal article" date="2014" name="Nat. Commun.">
        <title>Klebsormidium flaccidum genome reveals primary factors for plant terrestrial adaptation.</title>
        <authorList>
            <person name="Hori K."/>
            <person name="Maruyama F."/>
            <person name="Fujisawa T."/>
            <person name="Togashi T."/>
            <person name="Yamamoto N."/>
            <person name="Seo M."/>
            <person name="Sato S."/>
            <person name="Yamada T."/>
            <person name="Mori H."/>
            <person name="Tajima N."/>
            <person name="Moriyama T."/>
            <person name="Ikeuchi M."/>
            <person name="Watanabe M."/>
            <person name="Wada H."/>
            <person name="Kobayashi K."/>
            <person name="Saito M."/>
            <person name="Masuda T."/>
            <person name="Sasaki-Sekimoto Y."/>
            <person name="Mashiguchi K."/>
            <person name="Awai K."/>
            <person name="Shimojima M."/>
            <person name="Masuda S."/>
            <person name="Iwai M."/>
            <person name="Nobusawa T."/>
            <person name="Narise T."/>
            <person name="Kondo S."/>
            <person name="Saito H."/>
            <person name="Sato R."/>
            <person name="Murakawa M."/>
            <person name="Ihara Y."/>
            <person name="Oshima-Yamada Y."/>
            <person name="Ohtaka K."/>
            <person name="Satoh M."/>
            <person name="Sonobe K."/>
            <person name="Ishii M."/>
            <person name="Ohtani R."/>
            <person name="Kanamori-Sato M."/>
            <person name="Honoki R."/>
            <person name="Miyazaki D."/>
            <person name="Mochizuki H."/>
            <person name="Umetsu J."/>
            <person name="Higashi K."/>
            <person name="Shibata D."/>
            <person name="Kamiya Y."/>
            <person name="Sato N."/>
            <person name="Nakamura Y."/>
            <person name="Tabata S."/>
            <person name="Ida S."/>
            <person name="Kurokawa K."/>
            <person name="Ohta H."/>
        </authorList>
    </citation>
    <scope>NUCLEOTIDE SEQUENCE [LARGE SCALE GENOMIC DNA]</scope>
    <source>
        <strain evidence="2 3">NIES-2285</strain>
    </source>
</reference>
<dbReference type="GO" id="GO:0000724">
    <property type="term" value="P:double-strand break repair via homologous recombination"/>
    <property type="evidence" value="ECO:0000318"/>
    <property type="project" value="GO_Central"/>
</dbReference>
<dbReference type="EMBL" id="DF237078">
    <property type="protein sequence ID" value="GAQ82925.1"/>
    <property type="molecule type" value="Genomic_DNA"/>
</dbReference>
<dbReference type="GO" id="GO:0097196">
    <property type="term" value="C:Shu complex"/>
    <property type="evidence" value="ECO:0000318"/>
    <property type="project" value="GO_Central"/>
</dbReference>
<gene>
    <name evidence="2" type="ORF">KFL_001290160</name>
</gene>
<sequence>MQSLLLCDASDTREAGRDRNQDGIKSSYFFSSNFDSDLQARLADFAQFPFSAASALLAGPPRSGKTTLLFQYAHNHLLENPHDTALVIAKRQRLEGAPPLLPQGVTKTSLPYERLHLRYLDSDRELRKFFACIHLLESLPSLIIVDDFADFFSESRVGEHGIPTKSREQVFVKTLALLHEAGCFIRQSKQRPCTILVSDTNVGEMPRNLYLYQRWIPLSVKIKDGVGNMFTASACDAGSGVTLRASYSITAASLILEHIDGKQSNDQEQGSSAWAADPTLGLAS</sequence>
<evidence type="ECO:0000256" key="1">
    <source>
        <dbReference type="SAM" id="MobiDB-lite"/>
    </source>
</evidence>
<dbReference type="Gene3D" id="3.40.50.300">
    <property type="entry name" value="P-loop containing nucleotide triphosphate hydrolases"/>
    <property type="match status" value="1"/>
</dbReference>
<evidence type="ECO:0000313" key="2">
    <source>
        <dbReference type="EMBL" id="GAQ82925.1"/>
    </source>
</evidence>
<dbReference type="OMA" id="LEAKPPY"/>
<keyword evidence="3" id="KW-1185">Reference proteome</keyword>
<evidence type="ECO:0000313" key="3">
    <source>
        <dbReference type="Proteomes" id="UP000054558"/>
    </source>
</evidence>
<dbReference type="OrthoDB" id="67296at2759"/>
<dbReference type="PANTHER" id="PTHR28653">
    <property type="match status" value="1"/>
</dbReference>
<dbReference type="SUPFAM" id="SSF52540">
    <property type="entry name" value="P-loop containing nucleoside triphosphate hydrolases"/>
    <property type="match status" value="1"/>
</dbReference>
<dbReference type="GO" id="GO:0003697">
    <property type="term" value="F:single-stranded DNA binding"/>
    <property type="evidence" value="ECO:0000318"/>
    <property type="project" value="GO_Central"/>
</dbReference>